<gene>
    <name evidence="2" type="ORF">OG563_12510</name>
</gene>
<dbReference type="Pfam" id="PF09203">
    <property type="entry name" value="MspA"/>
    <property type="match status" value="1"/>
</dbReference>
<evidence type="ECO:0000313" key="3">
    <source>
        <dbReference type="Proteomes" id="UP001432062"/>
    </source>
</evidence>
<dbReference type="RefSeq" id="WP_329413382.1">
    <property type="nucleotide sequence ID" value="NZ_CP109441.1"/>
</dbReference>
<feature type="compositionally biased region" description="Low complexity" evidence="1">
    <location>
        <begin position="138"/>
        <end position="211"/>
    </location>
</feature>
<sequence length="296" mass="29360">MRPPFIVVATGVVATVLAVVVLRPGGIELSRAQPPPGADVSGAGIHLTAAVHDVRVDPAGDRTPNYLMTFAHAAQLSGDYSLSVEGGGVTSGQAVAGFVVGCAISLDNGFTVGIDPNQGLLASISPEFSQSNVAARLPSVTSAPVPTTPSAATTSRSPATTSQSAATTSQSAATTSESAATTSESAATTSPSIETTSPSASASPPSASLGPTVGGTLGLTELLEATLAPGQITTVTTVTANLDEKTVFPYHFIFNNAALNVGQCASPVSAVPFITASVGTPVGIAQTTAYGSQFIF</sequence>
<feature type="region of interest" description="Disordered" evidence="1">
    <location>
        <begin position="138"/>
        <end position="213"/>
    </location>
</feature>
<proteinExistence type="predicted"/>
<dbReference type="Proteomes" id="UP001432062">
    <property type="component" value="Chromosome"/>
</dbReference>
<evidence type="ECO:0000256" key="1">
    <source>
        <dbReference type="SAM" id="MobiDB-lite"/>
    </source>
</evidence>
<evidence type="ECO:0000313" key="2">
    <source>
        <dbReference type="EMBL" id="WUV48941.1"/>
    </source>
</evidence>
<name>A0ABZ1Z3I3_9NOCA</name>
<protein>
    <submittedName>
        <fullName evidence="2">MspA family porin</fullName>
    </submittedName>
</protein>
<accession>A0ABZ1Z3I3</accession>
<reference evidence="2" key="1">
    <citation type="submission" date="2022-10" db="EMBL/GenBank/DDBJ databases">
        <title>The complete genomes of actinobacterial strains from the NBC collection.</title>
        <authorList>
            <person name="Joergensen T.S."/>
            <person name="Alvarez Arevalo M."/>
            <person name="Sterndorff E.B."/>
            <person name="Faurdal D."/>
            <person name="Vuksanovic O."/>
            <person name="Mourched A.-S."/>
            <person name="Charusanti P."/>
            <person name="Shaw S."/>
            <person name="Blin K."/>
            <person name="Weber T."/>
        </authorList>
    </citation>
    <scope>NUCLEOTIDE SEQUENCE</scope>
    <source>
        <strain evidence="2">NBC_01482</strain>
    </source>
</reference>
<organism evidence="2 3">
    <name type="scientific">Nocardia vinacea</name>
    <dbReference type="NCBI Taxonomy" id="96468"/>
    <lineage>
        <taxon>Bacteria</taxon>
        <taxon>Bacillati</taxon>
        <taxon>Actinomycetota</taxon>
        <taxon>Actinomycetes</taxon>
        <taxon>Mycobacteriales</taxon>
        <taxon>Nocardiaceae</taxon>
        <taxon>Nocardia</taxon>
    </lineage>
</organism>
<keyword evidence="3" id="KW-1185">Reference proteome</keyword>
<dbReference type="InterPro" id="IPR015286">
    <property type="entry name" value="Porin_fam_mycobact-type"/>
</dbReference>
<dbReference type="EMBL" id="CP109441">
    <property type="protein sequence ID" value="WUV48941.1"/>
    <property type="molecule type" value="Genomic_DNA"/>
</dbReference>